<comment type="caution">
    <text evidence="1">The sequence shown here is derived from an EMBL/GenBank/DDBJ whole genome shotgun (WGS) entry which is preliminary data.</text>
</comment>
<protein>
    <submittedName>
        <fullName evidence="1">Uncharacterized protein</fullName>
    </submittedName>
</protein>
<reference evidence="2" key="1">
    <citation type="submission" date="2010-03" db="EMBL/GenBank/DDBJ databases">
        <title>Complete sequence of Mobiluncus curtisii ATCC 43063.</title>
        <authorList>
            <person name="Muzny D."/>
            <person name="Qin X."/>
            <person name="Deng J."/>
            <person name="Jiang H."/>
            <person name="Liu Y."/>
            <person name="Qu J."/>
            <person name="Song X.-Z."/>
            <person name="Zhang L."/>
            <person name="Thornton R."/>
            <person name="Coyle M."/>
            <person name="Francisco L."/>
            <person name="Jackson L."/>
            <person name="Javaid M."/>
            <person name="Korchina V."/>
            <person name="Kovar C."/>
            <person name="Mata R."/>
            <person name="Mathew T."/>
            <person name="Ngo R."/>
            <person name="Nguyen L."/>
            <person name="Nguyen N."/>
            <person name="Okwuonu G."/>
            <person name="Ongeri F."/>
            <person name="Pham C."/>
            <person name="Simmons D."/>
            <person name="Wilczek-Boney K."/>
            <person name="Hale W."/>
            <person name="Jakkamsetti A."/>
            <person name="Pham P."/>
            <person name="Ruth R."/>
            <person name="San Lucas F."/>
            <person name="Warren J."/>
            <person name="Zhang J."/>
            <person name="Zhao Z."/>
            <person name="Zhou C."/>
            <person name="Zhu D."/>
            <person name="Lee S."/>
            <person name="Bess C."/>
            <person name="Blankenburg K."/>
            <person name="Forbes L."/>
            <person name="Fu Q."/>
            <person name="Gubbala S."/>
            <person name="Hirani K."/>
            <person name="Jayaseelan J.C."/>
            <person name="Lara F."/>
            <person name="Munidasa M."/>
            <person name="Palculict T."/>
            <person name="Patil S."/>
            <person name="Pu L.-L."/>
            <person name="Saada N."/>
            <person name="Tang L."/>
            <person name="Weissenberger G."/>
            <person name="Zhu Y."/>
            <person name="Hemphill L."/>
            <person name="Shang Y."/>
            <person name="Youmans B."/>
            <person name="Ayvaz T."/>
            <person name="Ross M."/>
            <person name="Santibanez J."/>
            <person name="Aqrawi P."/>
            <person name="Gross S."/>
            <person name="Joshi V."/>
            <person name="Fowler G."/>
            <person name="Nazareth L."/>
            <person name="Reid J."/>
            <person name="Worley K."/>
            <person name="Petrosino J."/>
            <person name="Highlander S."/>
            <person name="Gibbs R."/>
            <person name="Gibbs R."/>
        </authorList>
    </citation>
    <scope>NUCLEOTIDE SEQUENCE [LARGE SCALE GENOMIC DNA]</scope>
    <source>
        <strain evidence="2">ATCC 19194</strain>
    </source>
</reference>
<sequence length="53" mass="6133">MLWLNLTDADTSEIDQSNDNKKVRSNLMCIFEKQASFGGLFFLLFKMAIWSVD</sequence>
<evidence type="ECO:0000313" key="2">
    <source>
        <dbReference type="Proteomes" id="UP000003085"/>
    </source>
</evidence>
<dbReference type="EMBL" id="ADMT01000130">
    <property type="protein sequence ID" value="EFF83157.1"/>
    <property type="molecule type" value="Genomic_DNA"/>
</dbReference>
<name>D4XNS2_ACIHA</name>
<gene>
    <name evidence="1" type="ORF">HMP0015_1364</name>
</gene>
<dbReference type="AlphaFoldDB" id="D4XNS2"/>
<proteinExistence type="predicted"/>
<dbReference type="Proteomes" id="UP000003085">
    <property type="component" value="Unassembled WGS sequence"/>
</dbReference>
<accession>D4XNS2</accession>
<organism evidence="1 2">
    <name type="scientific">Acinetobacter haemolyticus ATCC 19194</name>
    <dbReference type="NCBI Taxonomy" id="707232"/>
    <lineage>
        <taxon>Bacteria</taxon>
        <taxon>Pseudomonadati</taxon>
        <taxon>Pseudomonadota</taxon>
        <taxon>Gammaproteobacteria</taxon>
        <taxon>Moraxellales</taxon>
        <taxon>Moraxellaceae</taxon>
        <taxon>Acinetobacter</taxon>
    </lineage>
</organism>
<evidence type="ECO:0000313" key="1">
    <source>
        <dbReference type="EMBL" id="EFF83157.1"/>
    </source>
</evidence>
<dbReference type="HOGENOM" id="CLU_3057484_0_0_6"/>